<dbReference type="RefSeq" id="WP_258303341.1">
    <property type="nucleotide sequence ID" value="NZ_CP078063.1"/>
</dbReference>
<gene>
    <name evidence="2" type="ORF">KU306_07650</name>
</gene>
<dbReference type="Proteomes" id="UP001058330">
    <property type="component" value="Chromosome"/>
</dbReference>
<sequence length="150" mass="15038">MRERGFSSPSGEGESRGQLSLTVIEAAVATLLVLTVAAGFALTPEYPTATLDHSSTPLDEQAHDAAALVAAAPADGPGTLLGVACASESDFDARAAQLQTVAKSGVSPGAFVAIQTDVGEAGTSPPADARVGSASVVVPRCTATLEVWYP</sequence>
<protein>
    <recommendedName>
        <fullName evidence="4">Prepilin-type N-terminal cleavage/methylation domain-containing protein</fullName>
    </recommendedName>
</protein>
<accession>A0ABY5RI56</accession>
<dbReference type="EMBL" id="CP078063">
    <property type="protein sequence ID" value="UVE51730.1"/>
    <property type="molecule type" value="Genomic_DNA"/>
</dbReference>
<keyword evidence="3" id="KW-1185">Reference proteome</keyword>
<keyword evidence="1" id="KW-1133">Transmembrane helix</keyword>
<keyword evidence="1" id="KW-0472">Membrane</keyword>
<dbReference type="GeneID" id="74528762"/>
<evidence type="ECO:0000256" key="1">
    <source>
        <dbReference type="SAM" id="Phobius"/>
    </source>
</evidence>
<dbReference type="Pfam" id="PF23923">
    <property type="entry name" value="DUF7262"/>
    <property type="match status" value="1"/>
</dbReference>
<name>A0ABY5RI56_HALLR</name>
<dbReference type="InterPro" id="IPR055686">
    <property type="entry name" value="DUF7262"/>
</dbReference>
<evidence type="ECO:0000313" key="3">
    <source>
        <dbReference type="Proteomes" id="UP001058330"/>
    </source>
</evidence>
<reference evidence="2" key="1">
    <citation type="submission" date="2021-07" db="EMBL/GenBank/DDBJ databases">
        <title>Studies on halocins as antimicrobial molecules from haloarchaea.</title>
        <authorList>
            <person name="Kumar S."/>
            <person name="Khare S.K."/>
        </authorList>
    </citation>
    <scope>NUCLEOTIDE SEQUENCE</scope>
    <source>
        <strain evidence="2">NCIM 5678</strain>
    </source>
</reference>
<keyword evidence="1" id="KW-0812">Transmembrane</keyword>
<evidence type="ECO:0008006" key="4">
    <source>
        <dbReference type="Google" id="ProtNLM"/>
    </source>
</evidence>
<feature type="transmembrane region" description="Helical" evidence="1">
    <location>
        <begin position="21"/>
        <end position="42"/>
    </location>
</feature>
<proteinExistence type="predicted"/>
<evidence type="ECO:0000313" key="2">
    <source>
        <dbReference type="EMBL" id="UVE51730.1"/>
    </source>
</evidence>
<organism evidence="2 3">
    <name type="scientific">Haloferax larsenii</name>
    <dbReference type="NCBI Taxonomy" id="302484"/>
    <lineage>
        <taxon>Archaea</taxon>
        <taxon>Methanobacteriati</taxon>
        <taxon>Methanobacteriota</taxon>
        <taxon>Stenosarchaea group</taxon>
        <taxon>Halobacteria</taxon>
        <taxon>Halobacteriales</taxon>
        <taxon>Haloferacaceae</taxon>
        <taxon>Haloferax</taxon>
    </lineage>
</organism>